<dbReference type="InterPro" id="IPR018541">
    <property type="entry name" value="Ftsk_gamma"/>
</dbReference>
<keyword evidence="9 15" id="KW-1133">Transmembrane helix</keyword>
<dbReference type="InterPro" id="IPR036390">
    <property type="entry name" value="WH_DNA-bd_sf"/>
</dbReference>
<dbReference type="Pfam" id="PF17854">
    <property type="entry name" value="FtsK_alpha"/>
    <property type="match status" value="1"/>
</dbReference>
<dbReference type="GO" id="GO:0003677">
    <property type="term" value="F:DNA binding"/>
    <property type="evidence" value="ECO:0007669"/>
    <property type="project" value="UniProtKB-KW"/>
</dbReference>
<feature type="transmembrane region" description="Helical" evidence="15">
    <location>
        <begin position="57"/>
        <end position="76"/>
    </location>
</feature>
<keyword evidence="18" id="KW-1185">Reference proteome</keyword>
<keyword evidence="5 15" id="KW-0812">Transmembrane</keyword>
<dbReference type="EMBL" id="JAGTJJ010000001">
    <property type="protein sequence ID" value="MDC3979642.1"/>
    <property type="molecule type" value="Genomic_DNA"/>
</dbReference>
<dbReference type="Pfam" id="PF09397">
    <property type="entry name" value="FtsK_gamma"/>
    <property type="match status" value="1"/>
</dbReference>
<dbReference type="Pfam" id="PF01580">
    <property type="entry name" value="FtsK_SpoIIIE"/>
    <property type="match status" value="1"/>
</dbReference>
<dbReference type="CDD" id="cd01127">
    <property type="entry name" value="TrwB_TraG_TraD_VirD4"/>
    <property type="match status" value="1"/>
</dbReference>
<evidence type="ECO:0000256" key="5">
    <source>
        <dbReference type="ARBA" id="ARBA00022692"/>
    </source>
</evidence>
<feature type="compositionally biased region" description="Low complexity" evidence="14">
    <location>
        <begin position="476"/>
        <end position="488"/>
    </location>
</feature>
<dbReference type="PANTHER" id="PTHR22683:SF41">
    <property type="entry name" value="DNA TRANSLOCASE FTSK"/>
    <property type="match status" value="1"/>
</dbReference>
<evidence type="ECO:0000256" key="2">
    <source>
        <dbReference type="ARBA" id="ARBA00006474"/>
    </source>
</evidence>
<dbReference type="PANTHER" id="PTHR22683">
    <property type="entry name" value="SPORULATION PROTEIN RELATED"/>
    <property type="match status" value="1"/>
</dbReference>
<dbReference type="GO" id="GO:0051301">
    <property type="term" value="P:cell division"/>
    <property type="evidence" value="ECO:0007669"/>
    <property type="project" value="UniProtKB-KW"/>
</dbReference>
<comment type="caution">
    <text evidence="17">The sequence shown here is derived from an EMBL/GenBank/DDBJ whole genome shotgun (WGS) entry which is preliminary data.</text>
</comment>
<evidence type="ECO:0000256" key="14">
    <source>
        <dbReference type="SAM" id="MobiDB-lite"/>
    </source>
</evidence>
<feature type="transmembrane region" description="Helical" evidence="15">
    <location>
        <begin position="181"/>
        <end position="200"/>
    </location>
</feature>
<dbReference type="Gene3D" id="3.30.980.40">
    <property type="match status" value="1"/>
</dbReference>
<evidence type="ECO:0000256" key="13">
    <source>
        <dbReference type="PROSITE-ProRule" id="PRU00289"/>
    </source>
</evidence>
<protein>
    <submittedName>
        <fullName evidence="17">DNA translocase FtsK 4TM domain-containing protein</fullName>
    </submittedName>
</protein>
<keyword evidence="7" id="KW-0159">Chromosome partition</keyword>
<evidence type="ECO:0000259" key="16">
    <source>
        <dbReference type="PROSITE" id="PS50901"/>
    </source>
</evidence>
<evidence type="ECO:0000313" key="17">
    <source>
        <dbReference type="EMBL" id="MDC3979642.1"/>
    </source>
</evidence>
<dbReference type="SUPFAM" id="SSF52540">
    <property type="entry name" value="P-loop containing nucleoside triphosphate hydrolases"/>
    <property type="match status" value="1"/>
</dbReference>
<dbReference type="Gene3D" id="1.10.10.10">
    <property type="entry name" value="Winged helix-like DNA-binding domain superfamily/Winged helix DNA-binding domain"/>
    <property type="match status" value="1"/>
</dbReference>
<dbReference type="SUPFAM" id="SSF46785">
    <property type="entry name" value="Winged helix' DNA-binding domain"/>
    <property type="match status" value="1"/>
</dbReference>
<keyword evidence="11 15" id="KW-0472">Membrane</keyword>
<evidence type="ECO:0000256" key="6">
    <source>
        <dbReference type="ARBA" id="ARBA00022741"/>
    </source>
</evidence>
<dbReference type="InterPro" id="IPR036388">
    <property type="entry name" value="WH-like_DNA-bd_sf"/>
</dbReference>
<evidence type="ECO:0000256" key="1">
    <source>
        <dbReference type="ARBA" id="ARBA00004651"/>
    </source>
</evidence>
<evidence type="ECO:0000256" key="3">
    <source>
        <dbReference type="ARBA" id="ARBA00022475"/>
    </source>
</evidence>
<keyword evidence="3" id="KW-1003">Cell membrane</keyword>
<dbReference type="RefSeq" id="WP_272417924.1">
    <property type="nucleotide sequence ID" value="NZ_JAGTJJ010000001.1"/>
</dbReference>
<organism evidence="17 18">
    <name type="scientific">Polyangium jinanense</name>
    <dbReference type="NCBI Taxonomy" id="2829994"/>
    <lineage>
        <taxon>Bacteria</taxon>
        <taxon>Pseudomonadati</taxon>
        <taxon>Myxococcota</taxon>
        <taxon>Polyangia</taxon>
        <taxon>Polyangiales</taxon>
        <taxon>Polyangiaceae</taxon>
        <taxon>Polyangium</taxon>
    </lineage>
</organism>
<dbReference type="PROSITE" id="PS50901">
    <property type="entry name" value="FTSK"/>
    <property type="match status" value="1"/>
</dbReference>
<evidence type="ECO:0000256" key="11">
    <source>
        <dbReference type="ARBA" id="ARBA00023136"/>
    </source>
</evidence>
<feature type="binding site" evidence="13">
    <location>
        <begin position="767"/>
        <end position="774"/>
    </location>
    <ligand>
        <name>ATP</name>
        <dbReference type="ChEBI" id="CHEBI:30616"/>
    </ligand>
</feature>
<keyword evidence="4" id="KW-0132">Cell division</keyword>
<feature type="compositionally biased region" description="Pro residues" evidence="14">
    <location>
        <begin position="496"/>
        <end position="509"/>
    </location>
</feature>
<feature type="compositionally biased region" description="Low complexity" evidence="14">
    <location>
        <begin position="407"/>
        <end position="431"/>
    </location>
</feature>
<feature type="transmembrane region" description="Helical" evidence="15">
    <location>
        <begin position="141"/>
        <end position="161"/>
    </location>
</feature>
<dbReference type="AlphaFoldDB" id="A0A9X4AR20"/>
<dbReference type="SMART" id="SM00843">
    <property type="entry name" value="Ftsk_gamma"/>
    <property type="match status" value="1"/>
</dbReference>
<sequence>MTVPLFAPRRVQTAPGPGETVSSPTKKTRGGGGRGGEGEGASAATAAPARHTYAREAAALVLLASALYTSLALASFRGDPLRPEVVGPDWVGPVGAAFAEFAASTVGVVAWALPLELVALSAPLLGGKPSRASVSRFGGDIVVIVILAALAHVAFPVATSFGAMPLGGAVGELFGEVMRSLFSAIGSYIIGLTVVSLILVQRATFSFIELVQRMRKSLETAGEKGAFGLKALASAWQKAREIERASTKDEKAERAVDAKIVATPAADAIIAALTAGDDGDEVKKDATPDAMNVVIAKGASEPALPVAWNDGGVIASALVEADAPKPQQRKRRAQTAKPAAASGDAETKENAVAAPVIVTNGAAAEAVAERSITPAASAAPAPAAITPAASAAPAPAAIAPAPITPAERAPAPAASAERAPAAPAPAPITSTVKEPTGPAIFAPPADPVAIVAVSDMAAGDAFFDAVATPTPPAAPPKAQAPKPTTSKPRAIEPKAKPLPPPPPPTPTPEPAVVNEVDNEEDEADDEDERDFEHEAPTSEDEPEEAIDESPIAPVKVEPPKPIAKPVTPAAAAAPAPAAPVATVATVAPQAITRAPEKPSAPEVVKVVPAVGKGFRLPTTDMLEPPSPGDKFAIDEEQLRDNAALLEKTLADYGVSGKVEEIHPGPTVTTFEVAPAAGTKVSKVASLADDLALGLSRKVRIIAPIPGKNRIGFELPNERRMPVSLRELVEDRRFQEMKAPLPCVLGRDIIGAPYFADLASMPHVIVAGATGAGKSVGLNVMLVSLLFRKTPEELRMLMIDPKVVELAPFDRIPHMLLPVVTDMKQAANALKWAVDEMERRYQLFANAGTKNIGTYNAWVERVQRGEAKPPRPPKKVAAISAEGLEVEVDAAKDGTDVALPEKIPYIVIVVDEFADLMMQQGKDVEASVARLAQKARAAGMHVILATQRPSVDVITGMIKANFPTRIAFRVAQKVDSRTILDEQGAEHLLGRGDMLVKMNGATDTRRVQCPFASEEEVQRVTDFLRLQGEPVYDEAILKPRDEEGQEADTNDAENDPMYDAAVRIVAETRRCSTSWIQRKLGVGYNRAAKIVEAMEKRGIVGPANGAKDREVLIAPL</sequence>
<evidence type="ECO:0000313" key="18">
    <source>
        <dbReference type="Proteomes" id="UP001151081"/>
    </source>
</evidence>
<dbReference type="InterPro" id="IPR002543">
    <property type="entry name" value="FtsK_dom"/>
</dbReference>
<evidence type="ECO:0000256" key="9">
    <source>
        <dbReference type="ARBA" id="ARBA00022989"/>
    </source>
</evidence>
<dbReference type="GO" id="GO:0005886">
    <property type="term" value="C:plasma membrane"/>
    <property type="evidence" value="ECO:0007669"/>
    <property type="project" value="UniProtKB-SubCell"/>
</dbReference>
<dbReference type="Gene3D" id="3.40.50.300">
    <property type="entry name" value="P-loop containing nucleotide triphosphate hydrolases"/>
    <property type="match status" value="1"/>
</dbReference>
<feature type="compositionally biased region" description="Acidic residues" evidence="14">
    <location>
        <begin position="537"/>
        <end position="547"/>
    </location>
</feature>
<evidence type="ECO:0000256" key="15">
    <source>
        <dbReference type="SAM" id="Phobius"/>
    </source>
</evidence>
<dbReference type="InterPro" id="IPR025199">
    <property type="entry name" value="FtsK_4TM"/>
</dbReference>
<feature type="domain" description="FtsK" evidence="16">
    <location>
        <begin position="750"/>
        <end position="976"/>
    </location>
</feature>
<dbReference type="GO" id="GO:0007059">
    <property type="term" value="P:chromosome segregation"/>
    <property type="evidence" value="ECO:0007669"/>
    <property type="project" value="UniProtKB-KW"/>
</dbReference>
<accession>A0A9X4AR20</accession>
<dbReference type="InterPro" id="IPR050206">
    <property type="entry name" value="FtsK/SpoIIIE/SftA"/>
</dbReference>
<feature type="region of interest" description="Disordered" evidence="14">
    <location>
        <begin position="1"/>
        <end position="44"/>
    </location>
</feature>
<keyword evidence="8 13" id="KW-0067">ATP-binding</keyword>
<comment type="subcellular location">
    <subcellularLocation>
        <location evidence="1">Cell membrane</location>
        <topology evidence="1">Multi-pass membrane protein</topology>
    </subcellularLocation>
</comment>
<name>A0A9X4AR20_9BACT</name>
<feature type="compositionally biased region" description="Acidic residues" evidence="14">
    <location>
        <begin position="516"/>
        <end position="529"/>
    </location>
</feature>
<dbReference type="Proteomes" id="UP001151081">
    <property type="component" value="Unassembled WGS sequence"/>
</dbReference>
<feature type="region of interest" description="Disordered" evidence="14">
    <location>
        <begin position="407"/>
        <end position="439"/>
    </location>
</feature>
<dbReference type="InterPro" id="IPR041027">
    <property type="entry name" value="FtsK_alpha"/>
</dbReference>
<proteinExistence type="inferred from homology"/>
<dbReference type="GO" id="GO:0005524">
    <property type="term" value="F:ATP binding"/>
    <property type="evidence" value="ECO:0007669"/>
    <property type="project" value="UniProtKB-UniRule"/>
</dbReference>
<keyword evidence="10" id="KW-0238">DNA-binding</keyword>
<dbReference type="Pfam" id="PF13491">
    <property type="entry name" value="FtsK_4TM"/>
    <property type="match status" value="1"/>
</dbReference>
<evidence type="ECO:0000256" key="12">
    <source>
        <dbReference type="ARBA" id="ARBA00023306"/>
    </source>
</evidence>
<evidence type="ECO:0000256" key="4">
    <source>
        <dbReference type="ARBA" id="ARBA00022618"/>
    </source>
</evidence>
<comment type="similarity">
    <text evidence="2">Belongs to the FtsK/SpoIIIE/SftA family.</text>
</comment>
<reference evidence="17 18" key="1">
    <citation type="submission" date="2021-04" db="EMBL/GenBank/DDBJ databases">
        <title>Genome analysis of Polyangium sp.</title>
        <authorList>
            <person name="Li Y."/>
            <person name="Wang J."/>
        </authorList>
    </citation>
    <scope>NUCLEOTIDE SEQUENCE [LARGE SCALE GENOMIC DNA]</scope>
    <source>
        <strain evidence="17 18">SDU14</strain>
    </source>
</reference>
<feature type="compositionally biased region" description="Gly residues" evidence="14">
    <location>
        <begin position="30"/>
        <end position="39"/>
    </location>
</feature>
<keyword evidence="6 13" id="KW-0547">Nucleotide-binding</keyword>
<evidence type="ECO:0000256" key="7">
    <source>
        <dbReference type="ARBA" id="ARBA00022829"/>
    </source>
</evidence>
<keyword evidence="12" id="KW-0131">Cell cycle</keyword>
<evidence type="ECO:0000256" key="10">
    <source>
        <dbReference type="ARBA" id="ARBA00023125"/>
    </source>
</evidence>
<feature type="region of interest" description="Disordered" evidence="14">
    <location>
        <begin position="320"/>
        <end position="349"/>
    </location>
</feature>
<evidence type="ECO:0000256" key="8">
    <source>
        <dbReference type="ARBA" id="ARBA00022840"/>
    </source>
</evidence>
<gene>
    <name evidence="17" type="ORF">KEG57_03960</name>
</gene>
<dbReference type="InterPro" id="IPR027417">
    <property type="entry name" value="P-loop_NTPase"/>
</dbReference>
<feature type="region of interest" description="Disordered" evidence="14">
    <location>
        <begin position="467"/>
        <end position="560"/>
    </location>
</feature>